<dbReference type="OrthoDB" id="10264062at2759"/>
<dbReference type="GO" id="GO:0005096">
    <property type="term" value="F:GTPase activator activity"/>
    <property type="evidence" value="ECO:0007669"/>
    <property type="project" value="UniProtKB-KW"/>
</dbReference>
<organism evidence="4 5">
    <name type="scientific">Dinothrombium tinctorium</name>
    <dbReference type="NCBI Taxonomy" id="1965070"/>
    <lineage>
        <taxon>Eukaryota</taxon>
        <taxon>Metazoa</taxon>
        <taxon>Ecdysozoa</taxon>
        <taxon>Arthropoda</taxon>
        <taxon>Chelicerata</taxon>
        <taxon>Arachnida</taxon>
        <taxon>Acari</taxon>
        <taxon>Acariformes</taxon>
        <taxon>Trombidiformes</taxon>
        <taxon>Prostigmata</taxon>
        <taxon>Anystina</taxon>
        <taxon>Parasitengona</taxon>
        <taxon>Trombidioidea</taxon>
        <taxon>Trombidiidae</taxon>
        <taxon>Dinothrombium</taxon>
    </lineage>
</organism>
<feature type="domain" description="Rab-GAP TBC" evidence="3">
    <location>
        <begin position="178"/>
        <end position="384"/>
    </location>
</feature>
<dbReference type="Pfam" id="PF00566">
    <property type="entry name" value="RabGAP-TBC"/>
    <property type="match status" value="1"/>
</dbReference>
<comment type="caution">
    <text evidence="4">The sequence shown here is derived from an EMBL/GenBank/DDBJ whole genome shotgun (WGS) entry which is preliminary data.</text>
</comment>
<dbReference type="PANTHER" id="PTHR22957">
    <property type="entry name" value="TBC1 DOMAIN FAMILY MEMBER GTPASE-ACTIVATING PROTEIN"/>
    <property type="match status" value="1"/>
</dbReference>
<dbReference type="Gene3D" id="1.10.8.270">
    <property type="entry name" value="putative rabgap domain of human tbc1 domain family member 14 like domains"/>
    <property type="match status" value="1"/>
</dbReference>
<dbReference type="PANTHER" id="PTHR22957:SF333">
    <property type="entry name" value="TBC1 DOMAIN FAMILY MEMBER 25"/>
    <property type="match status" value="1"/>
</dbReference>
<keyword evidence="1" id="KW-0343">GTPase activation</keyword>
<dbReference type="SMART" id="SM00164">
    <property type="entry name" value="TBC"/>
    <property type="match status" value="1"/>
</dbReference>
<evidence type="ECO:0000256" key="2">
    <source>
        <dbReference type="SAM" id="MobiDB-lite"/>
    </source>
</evidence>
<accession>A0A443QRR3</accession>
<dbReference type="STRING" id="1965070.A0A443QRR3"/>
<name>A0A443QRR3_9ACAR</name>
<dbReference type="AlphaFoldDB" id="A0A443QRR3"/>
<evidence type="ECO:0000313" key="4">
    <source>
        <dbReference type="EMBL" id="RWS05704.1"/>
    </source>
</evidence>
<gene>
    <name evidence="4" type="ORF">B4U79_09438</name>
</gene>
<protein>
    <submittedName>
        <fullName evidence="4">TBC1 domain family member 25-like protein</fullName>
    </submittedName>
</protein>
<feature type="region of interest" description="Disordered" evidence="2">
    <location>
        <begin position="558"/>
        <end position="592"/>
    </location>
</feature>
<dbReference type="EMBL" id="NCKU01004605">
    <property type="protein sequence ID" value="RWS05704.1"/>
    <property type="molecule type" value="Genomic_DNA"/>
</dbReference>
<feature type="non-terminal residue" evidence="4">
    <location>
        <position position="1"/>
    </location>
</feature>
<dbReference type="GO" id="GO:1901096">
    <property type="term" value="P:regulation of autophagosome maturation"/>
    <property type="evidence" value="ECO:0007669"/>
    <property type="project" value="TreeGrafter"/>
</dbReference>
<dbReference type="Proteomes" id="UP000285301">
    <property type="component" value="Unassembled WGS sequence"/>
</dbReference>
<evidence type="ECO:0000313" key="5">
    <source>
        <dbReference type="Proteomes" id="UP000285301"/>
    </source>
</evidence>
<dbReference type="PROSITE" id="PS50086">
    <property type="entry name" value="TBC_RABGAP"/>
    <property type="match status" value="1"/>
</dbReference>
<dbReference type="InterPro" id="IPR000195">
    <property type="entry name" value="Rab-GAP-TBC_dom"/>
</dbReference>
<reference evidence="4 5" key="1">
    <citation type="journal article" date="2018" name="Gigascience">
        <title>Genomes of trombidid mites reveal novel predicted allergens and laterally-transferred genes associated with secondary metabolism.</title>
        <authorList>
            <person name="Dong X."/>
            <person name="Chaisiri K."/>
            <person name="Xia D."/>
            <person name="Armstrong S.D."/>
            <person name="Fang Y."/>
            <person name="Donnelly M.J."/>
            <person name="Kadowaki T."/>
            <person name="McGarry J.W."/>
            <person name="Darby A.C."/>
            <person name="Makepeace B.L."/>
        </authorList>
    </citation>
    <scope>NUCLEOTIDE SEQUENCE [LARGE SCALE GENOMIC DNA]</scope>
    <source>
        <strain evidence="4">UoL-WK</strain>
    </source>
</reference>
<feature type="compositionally biased region" description="Polar residues" evidence="2">
    <location>
        <begin position="572"/>
        <end position="592"/>
    </location>
</feature>
<keyword evidence="5" id="KW-1185">Reference proteome</keyword>
<sequence length="825" mass="93804">VDENDQNVYSDEDECNIRRFSIDPQITDLSTLQSIIVRAFNSKRDFNLTYYRRDVNSFVSLQNDWDLDAAYLSSSHPFLQIRMSVDKQTALPDWDIITVADVTKAAQMAATQTHQLANTFLTRMEKIVTKAFTNKNRSSVNEVSNNSPLTEKQYYNYLDGEGRINSMRELRISVFRRGVEPNLRKAVWKHLLNVYPFGLSGQQRIDYIKAKSETYFKLRDVWKSHQNDPAVESIYSMVKKDVLRTDRTHQFFSGTGEDNKNVTSLLNILTTFALNHKAKYCQGMSDLASPLLYAMKDESHAYICFCALMKRLCENFRSDGEAMSRKFQLLSQLVQYYDSEFFSYLKQNNAHELLFCYRWILLELKREFAFDDAMHMLEVLWSSIPPLVISDLLLVDEEYRFIPGESKHCTLLRGNFDSLSINSSSLETTYSDSQEEEEAANGKIYANSSDAGHHQENHELISPTFDLENSVKLTSLDQLLNSSSGHGSLTATLSSVNAEKTTKMNGTQRPVRTIRFLPKILSNDSKEIDSPEADDYNKQYYFPPKFIDKQFSVDDEEKPRLKSFDSVGSVESVDSNNHNTESASEKNLASSKTRAMLFRQRSTQDDNSMDVEEFIVHCNGEYVDKFIPTAASTDWQIPRGLARSESNDSLKDNDYAMKSANLVQEQEKGSDGYASASTSENHFGLNGNKSLSSSCSSLLILSSTGSIVDGVCSSKLRITLPSPSELGSNNAFMLFLCLTLLLQHRETIIAKRMDANEIAMYFDGLVRKHNVNSVLETARHLFHSYLSQWHQSSLEDEFNNLYTNNSVNGNSINNDSKAATKVDER</sequence>
<dbReference type="InterPro" id="IPR035969">
    <property type="entry name" value="Rab-GAP_TBC_sf"/>
</dbReference>
<evidence type="ECO:0000256" key="1">
    <source>
        <dbReference type="ARBA" id="ARBA00022468"/>
    </source>
</evidence>
<dbReference type="GO" id="GO:0005776">
    <property type="term" value="C:autophagosome"/>
    <property type="evidence" value="ECO:0007669"/>
    <property type="project" value="TreeGrafter"/>
</dbReference>
<evidence type="ECO:0000259" key="3">
    <source>
        <dbReference type="PROSITE" id="PS50086"/>
    </source>
</evidence>
<dbReference type="Gene3D" id="1.10.472.80">
    <property type="entry name" value="Ypt/Rab-GAP domain of gyp1p, domain 3"/>
    <property type="match status" value="2"/>
</dbReference>
<proteinExistence type="predicted"/>
<dbReference type="SUPFAM" id="SSF47923">
    <property type="entry name" value="Ypt/Rab-GAP domain of gyp1p"/>
    <property type="match status" value="2"/>
</dbReference>